<reference evidence="1 2" key="1">
    <citation type="journal article" date="2010" name="Proc. Natl. Acad. Sci. U.S.A.">
        <title>A Nitrospira metagenome illuminates the physiology and evolution of globally important nitrite-oxidizing bacteria.</title>
        <authorList>
            <person name="Lucker S."/>
            <person name="Wagner M."/>
            <person name="Maixner F."/>
            <person name="Pelletier E."/>
            <person name="Koch H."/>
            <person name="Vacherie B."/>
            <person name="Rattei T."/>
            <person name="Sinninghe Damste J."/>
            <person name="Spieck E."/>
            <person name="Le Paslier D."/>
            <person name="Daims H."/>
        </authorList>
    </citation>
    <scope>NUCLEOTIDE SEQUENCE [LARGE SCALE GENOMIC DNA]</scope>
</reference>
<dbReference type="AlphaFoldDB" id="D8P8M2"/>
<dbReference type="Proteomes" id="UP000001660">
    <property type="component" value="Chromosome"/>
</dbReference>
<dbReference type="EMBL" id="FP929003">
    <property type="protein sequence ID" value="CBK43854.1"/>
    <property type="molecule type" value="Genomic_DNA"/>
</dbReference>
<evidence type="ECO:0000313" key="1">
    <source>
        <dbReference type="EMBL" id="CBK43854.1"/>
    </source>
</evidence>
<protein>
    <submittedName>
        <fullName evidence="1">Uncharacterized protein</fullName>
    </submittedName>
</protein>
<keyword evidence="2" id="KW-1185">Reference proteome</keyword>
<evidence type="ECO:0000313" key="2">
    <source>
        <dbReference type="Proteomes" id="UP000001660"/>
    </source>
</evidence>
<name>D8P8M2_9BACT</name>
<dbReference type="STRING" id="330214.NIDE4186"/>
<dbReference type="HOGENOM" id="CLU_2895654_0_0_0"/>
<sequence length="62" mass="7093">MFFLVRIGSLGKMRWSDRGLDREVGMRLVIIWQLSVYSARVRPLVAPDRCGGCVESGMMSFR</sequence>
<proteinExistence type="predicted"/>
<dbReference type="KEGG" id="nde:NIDE4186"/>
<organism evidence="1 2">
    <name type="scientific">Nitrospira defluvii</name>
    <dbReference type="NCBI Taxonomy" id="330214"/>
    <lineage>
        <taxon>Bacteria</taxon>
        <taxon>Pseudomonadati</taxon>
        <taxon>Nitrospirota</taxon>
        <taxon>Nitrospiria</taxon>
        <taxon>Nitrospirales</taxon>
        <taxon>Nitrospiraceae</taxon>
        <taxon>Nitrospira</taxon>
    </lineage>
</organism>
<accession>D8P8M2</accession>
<gene>
    <name evidence="1" type="ORF">NIDE4186</name>
</gene>